<sequence length="187" mass="20370">MRSTYEDLLRVARRDAVVAYNLAVDDDTDLIAGWQATLSAARHHFRWLRLELSTADYARASGARAEGPFGVLARSLGAGADLLASQNRSTSDAFEDEWLVVARSEVASITALAARAAVTRLASQRSGDIETKRLLLGHLVDVLEKLEFHRVPGSPTIGALLGLATTLPHAPADRDVRRARTRRGDCR</sequence>
<dbReference type="EMBL" id="JACHNF010000001">
    <property type="protein sequence ID" value="MBB5979848.1"/>
    <property type="molecule type" value="Genomic_DNA"/>
</dbReference>
<keyword evidence="2" id="KW-1185">Reference proteome</keyword>
<protein>
    <submittedName>
        <fullName evidence="1">Uncharacterized protein</fullName>
    </submittedName>
</protein>
<gene>
    <name evidence="1" type="ORF">HDA44_003189</name>
</gene>
<evidence type="ECO:0000313" key="1">
    <source>
        <dbReference type="EMBL" id="MBB5979848.1"/>
    </source>
</evidence>
<name>A0A841DX80_9ACTN</name>
<dbReference type="AlphaFoldDB" id="A0A841DX80"/>
<accession>A0A841DX80</accession>
<comment type="caution">
    <text evidence="1">The sequence shown here is derived from an EMBL/GenBank/DDBJ whole genome shotgun (WGS) entry which is preliminary data.</text>
</comment>
<proteinExistence type="predicted"/>
<dbReference type="Proteomes" id="UP000558997">
    <property type="component" value="Unassembled WGS sequence"/>
</dbReference>
<dbReference type="RefSeq" id="WP_184835134.1">
    <property type="nucleotide sequence ID" value="NZ_BAAAVN010000006.1"/>
</dbReference>
<organism evidence="1 2">
    <name type="scientific">Kribbella solani</name>
    <dbReference type="NCBI Taxonomy" id="236067"/>
    <lineage>
        <taxon>Bacteria</taxon>
        <taxon>Bacillati</taxon>
        <taxon>Actinomycetota</taxon>
        <taxon>Actinomycetes</taxon>
        <taxon>Propionibacteriales</taxon>
        <taxon>Kribbellaceae</taxon>
        <taxon>Kribbella</taxon>
    </lineage>
</organism>
<evidence type="ECO:0000313" key="2">
    <source>
        <dbReference type="Proteomes" id="UP000558997"/>
    </source>
</evidence>
<reference evidence="1 2" key="1">
    <citation type="submission" date="2020-08" db="EMBL/GenBank/DDBJ databases">
        <title>Sequencing the genomes of 1000 actinobacteria strains.</title>
        <authorList>
            <person name="Klenk H.-P."/>
        </authorList>
    </citation>
    <scope>NUCLEOTIDE SEQUENCE [LARGE SCALE GENOMIC DNA]</scope>
    <source>
        <strain evidence="1 2">DSM 17294</strain>
    </source>
</reference>